<sequence>MLGKRNPQEPLFYYFNMADMIPKNHILRLINKYVDFFHRGNKEARKVIQGVANLSNYAIKWFGFIIYLSKTILSAPGKPADNILLLLAHMYRSG</sequence>
<reference evidence="1" key="1">
    <citation type="journal article" date="2020" name="mSystems">
        <title>Genome- and Community-Level Interaction Insights into Carbon Utilization and Element Cycling Functions of Hydrothermarchaeota in Hydrothermal Sediment.</title>
        <authorList>
            <person name="Zhou Z."/>
            <person name="Liu Y."/>
            <person name="Xu W."/>
            <person name="Pan J."/>
            <person name="Luo Z.H."/>
            <person name="Li M."/>
        </authorList>
    </citation>
    <scope>NUCLEOTIDE SEQUENCE [LARGE SCALE GENOMIC DNA]</scope>
    <source>
        <strain evidence="1">HyVt-389</strain>
    </source>
</reference>
<evidence type="ECO:0000313" key="1">
    <source>
        <dbReference type="EMBL" id="HEC67840.1"/>
    </source>
</evidence>
<proteinExistence type="predicted"/>
<comment type="caution">
    <text evidence="1">The sequence shown here is derived from an EMBL/GenBank/DDBJ whole genome shotgun (WGS) entry which is preliminary data.</text>
</comment>
<dbReference type="Proteomes" id="UP000885738">
    <property type="component" value="Unassembled WGS sequence"/>
</dbReference>
<protein>
    <submittedName>
        <fullName evidence="1">Uncharacterized protein</fullName>
    </submittedName>
</protein>
<dbReference type="EMBL" id="DRIH01000111">
    <property type="protein sequence ID" value="HEC67840.1"/>
    <property type="molecule type" value="Genomic_DNA"/>
</dbReference>
<gene>
    <name evidence="1" type="ORF">ENI35_03385</name>
</gene>
<name>A0A7C1W3J5_DESA2</name>
<organism evidence="1">
    <name type="scientific">Desulfofervidus auxilii</name>
    <dbReference type="NCBI Taxonomy" id="1621989"/>
    <lineage>
        <taxon>Bacteria</taxon>
        <taxon>Pseudomonadati</taxon>
        <taxon>Thermodesulfobacteriota</taxon>
        <taxon>Candidatus Desulfofervidia</taxon>
        <taxon>Candidatus Desulfofervidales</taxon>
        <taxon>Candidatus Desulfofervidaceae</taxon>
        <taxon>Candidatus Desulfofervidus</taxon>
    </lineage>
</organism>
<dbReference type="AlphaFoldDB" id="A0A7C1W3J5"/>
<accession>A0A7C1W3J5</accession>